<evidence type="ECO:0000256" key="6">
    <source>
        <dbReference type="ARBA" id="ARBA00023004"/>
    </source>
</evidence>
<evidence type="ECO:0000313" key="8">
    <source>
        <dbReference type="EMBL" id="KAK9781794.1"/>
    </source>
</evidence>
<keyword evidence="3" id="KW-0349">Heme</keyword>
<sequence length="542" mass="60733">MAMDFVYFGVAVVAVLLLKRIGTLLYGQGSSLPLPPGPSPILLIGNAHQIPKGQPWLYFHDLSKQYGPVVYLNMAGQSVIITSSLNATQALLSKRGGQYSERPRMVVAGELATKGLHMLLRPYDTAYRQHQKLEAKVLNIRAAINYRPLQDLEAKQLLFDLLTSCDSAGEKGVDCNRWFERMTASNIYALLYGYRLRTGLEQELVHAKYVQTEAVKKIQMGANLADLYPSLNYLPAVLAPWKSEAEALWQLEIDLHMGNMKRGFASPGWNFTKHMKASKEAEDMSPEELAFDLGILADAALDTSTMTLDWLIVAWLTEDKGFVTRAQRLLDEVVGRDRLPQFEDQSQLPYITAIVHETMRWRPAVPGGVPHRYGGKTDDEYNGYRIPSGSIVLGNHWSIARDESVYGHNTDAFIPERWLIGKDSDTGHKLNDGIKDMYDPGFGFGRRVCTGQHIARNMLFITIARLLWAFDVEPAVTNRGERLTIDPMASTLGFAVRPRPFNAIFRPRGPWVQNIIQKECSTHSVDLASMLNRAAAEKIVKA</sequence>
<evidence type="ECO:0000256" key="4">
    <source>
        <dbReference type="ARBA" id="ARBA00022723"/>
    </source>
</evidence>
<organism evidence="8 9">
    <name type="scientific">Seiridium cardinale</name>
    <dbReference type="NCBI Taxonomy" id="138064"/>
    <lineage>
        <taxon>Eukaryota</taxon>
        <taxon>Fungi</taxon>
        <taxon>Dikarya</taxon>
        <taxon>Ascomycota</taxon>
        <taxon>Pezizomycotina</taxon>
        <taxon>Sordariomycetes</taxon>
        <taxon>Xylariomycetidae</taxon>
        <taxon>Amphisphaeriales</taxon>
        <taxon>Sporocadaceae</taxon>
        <taxon>Seiridium</taxon>
    </lineage>
</organism>
<evidence type="ECO:0000313" key="9">
    <source>
        <dbReference type="Proteomes" id="UP001465668"/>
    </source>
</evidence>
<dbReference type="InterPro" id="IPR050364">
    <property type="entry name" value="Cytochrome_P450_fung"/>
</dbReference>
<dbReference type="InterPro" id="IPR036396">
    <property type="entry name" value="Cyt_P450_sf"/>
</dbReference>
<keyword evidence="6" id="KW-0408">Iron</keyword>
<dbReference type="SUPFAM" id="SSF48264">
    <property type="entry name" value="Cytochrome P450"/>
    <property type="match status" value="1"/>
</dbReference>
<proteinExistence type="inferred from homology"/>
<dbReference type="InterPro" id="IPR001128">
    <property type="entry name" value="Cyt_P450"/>
</dbReference>
<dbReference type="PRINTS" id="PR00463">
    <property type="entry name" value="EP450I"/>
</dbReference>
<protein>
    <recommendedName>
        <fullName evidence="10">Cytochrome P450</fullName>
    </recommendedName>
</protein>
<comment type="caution">
    <text evidence="8">The sequence shown here is derived from an EMBL/GenBank/DDBJ whole genome shotgun (WGS) entry which is preliminary data.</text>
</comment>
<comment type="similarity">
    <text evidence="2">Belongs to the cytochrome P450 family.</text>
</comment>
<evidence type="ECO:0000256" key="1">
    <source>
        <dbReference type="ARBA" id="ARBA00001971"/>
    </source>
</evidence>
<dbReference type="PANTHER" id="PTHR46300:SF1">
    <property type="entry name" value="P450, PUTATIVE (EUROFUNG)-RELATED"/>
    <property type="match status" value="1"/>
</dbReference>
<keyword evidence="4" id="KW-0479">Metal-binding</keyword>
<evidence type="ECO:0008006" key="10">
    <source>
        <dbReference type="Google" id="ProtNLM"/>
    </source>
</evidence>
<evidence type="ECO:0000256" key="3">
    <source>
        <dbReference type="ARBA" id="ARBA00022617"/>
    </source>
</evidence>
<dbReference type="CDD" id="cd11065">
    <property type="entry name" value="CYP64-like"/>
    <property type="match status" value="1"/>
</dbReference>
<keyword evidence="7" id="KW-0503">Monooxygenase</keyword>
<dbReference type="InterPro" id="IPR002401">
    <property type="entry name" value="Cyt_P450_E_grp-I"/>
</dbReference>
<dbReference type="EMBL" id="JARVKM010000003">
    <property type="protein sequence ID" value="KAK9781794.1"/>
    <property type="molecule type" value="Genomic_DNA"/>
</dbReference>
<dbReference type="Gene3D" id="1.10.630.10">
    <property type="entry name" value="Cytochrome P450"/>
    <property type="match status" value="1"/>
</dbReference>
<dbReference type="Proteomes" id="UP001465668">
    <property type="component" value="Unassembled WGS sequence"/>
</dbReference>
<accession>A0ABR2Y639</accession>
<gene>
    <name evidence="8" type="ORF">SCAR479_01665</name>
</gene>
<comment type="cofactor">
    <cofactor evidence="1">
        <name>heme</name>
        <dbReference type="ChEBI" id="CHEBI:30413"/>
    </cofactor>
</comment>
<evidence type="ECO:0000256" key="7">
    <source>
        <dbReference type="ARBA" id="ARBA00023033"/>
    </source>
</evidence>
<keyword evidence="9" id="KW-1185">Reference proteome</keyword>
<dbReference type="PRINTS" id="PR00385">
    <property type="entry name" value="P450"/>
</dbReference>
<name>A0ABR2Y639_9PEZI</name>
<reference evidence="8 9" key="1">
    <citation type="submission" date="2024-02" db="EMBL/GenBank/DDBJ databases">
        <title>First draft genome assembly of two strains of Seiridium cardinale.</title>
        <authorList>
            <person name="Emiliani G."/>
            <person name="Scali E."/>
        </authorList>
    </citation>
    <scope>NUCLEOTIDE SEQUENCE [LARGE SCALE GENOMIC DNA]</scope>
    <source>
        <strain evidence="8 9">BM-138-000479</strain>
    </source>
</reference>
<dbReference type="Pfam" id="PF00067">
    <property type="entry name" value="p450"/>
    <property type="match status" value="1"/>
</dbReference>
<evidence type="ECO:0000256" key="2">
    <source>
        <dbReference type="ARBA" id="ARBA00010617"/>
    </source>
</evidence>
<keyword evidence="5" id="KW-0560">Oxidoreductase</keyword>
<evidence type="ECO:0000256" key="5">
    <source>
        <dbReference type="ARBA" id="ARBA00023002"/>
    </source>
</evidence>
<dbReference type="PANTHER" id="PTHR46300">
    <property type="entry name" value="P450, PUTATIVE (EUROFUNG)-RELATED-RELATED"/>
    <property type="match status" value="1"/>
</dbReference>